<keyword evidence="1" id="KW-1185">Reference proteome</keyword>
<reference evidence="2" key="1">
    <citation type="submission" date="2022-11" db="UniProtKB">
        <authorList>
            <consortium name="WormBaseParasite"/>
        </authorList>
    </citation>
    <scope>IDENTIFICATION</scope>
</reference>
<dbReference type="AlphaFoldDB" id="A0A914WLX2"/>
<sequence length="119" mass="12939">MGRLVAQERLGEKRPRAAALFAQSQSDYQSIARVLLVFFPLSPSLSQSGYRRRGRKGAAACTPANEAREKSQLCIAAPFHCSALTALVVEPFPRDGIDLSVLITVVCVRANLTNILNIL</sequence>
<evidence type="ECO:0000313" key="1">
    <source>
        <dbReference type="Proteomes" id="UP000887566"/>
    </source>
</evidence>
<protein>
    <submittedName>
        <fullName evidence="2">Uncharacterized protein</fullName>
    </submittedName>
</protein>
<accession>A0A914WLX2</accession>
<evidence type="ECO:0000313" key="2">
    <source>
        <dbReference type="WBParaSite" id="PSAMB.scaffold452size50529.g5919.t1"/>
    </source>
</evidence>
<proteinExistence type="predicted"/>
<name>A0A914WLX2_9BILA</name>
<organism evidence="1 2">
    <name type="scientific">Plectus sambesii</name>
    <dbReference type="NCBI Taxonomy" id="2011161"/>
    <lineage>
        <taxon>Eukaryota</taxon>
        <taxon>Metazoa</taxon>
        <taxon>Ecdysozoa</taxon>
        <taxon>Nematoda</taxon>
        <taxon>Chromadorea</taxon>
        <taxon>Plectida</taxon>
        <taxon>Plectina</taxon>
        <taxon>Plectoidea</taxon>
        <taxon>Plectidae</taxon>
        <taxon>Plectus</taxon>
    </lineage>
</organism>
<dbReference type="WBParaSite" id="PSAMB.scaffold452size50529.g5919.t1">
    <property type="protein sequence ID" value="PSAMB.scaffold452size50529.g5919.t1"/>
    <property type="gene ID" value="PSAMB.scaffold452size50529.g5919"/>
</dbReference>
<dbReference type="Proteomes" id="UP000887566">
    <property type="component" value="Unplaced"/>
</dbReference>